<organism evidence="2 3">
    <name type="scientific">Linum tenue</name>
    <dbReference type="NCBI Taxonomy" id="586396"/>
    <lineage>
        <taxon>Eukaryota</taxon>
        <taxon>Viridiplantae</taxon>
        <taxon>Streptophyta</taxon>
        <taxon>Embryophyta</taxon>
        <taxon>Tracheophyta</taxon>
        <taxon>Spermatophyta</taxon>
        <taxon>Magnoliopsida</taxon>
        <taxon>eudicotyledons</taxon>
        <taxon>Gunneridae</taxon>
        <taxon>Pentapetalae</taxon>
        <taxon>rosids</taxon>
        <taxon>fabids</taxon>
        <taxon>Malpighiales</taxon>
        <taxon>Linaceae</taxon>
        <taxon>Linum</taxon>
    </lineage>
</organism>
<dbReference type="EMBL" id="CAMGYJ010000006">
    <property type="protein sequence ID" value="CAI0428138.1"/>
    <property type="molecule type" value="Genomic_DNA"/>
</dbReference>
<accession>A0AAV0L0Z4</accession>
<dbReference type="EMBL" id="CAMGYJ010000003">
    <property type="protein sequence ID" value="CAI0390033.1"/>
    <property type="molecule type" value="Genomic_DNA"/>
</dbReference>
<comment type="caution">
    <text evidence="2">The sequence shown here is derived from an EMBL/GenBank/DDBJ whole genome shotgun (WGS) entry which is preliminary data.</text>
</comment>
<proteinExistence type="predicted"/>
<reference evidence="2" key="1">
    <citation type="submission" date="2022-08" db="EMBL/GenBank/DDBJ databases">
        <authorList>
            <person name="Gutierrez-Valencia J."/>
        </authorList>
    </citation>
    <scope>NUCLEOTIDE SEQUENCE</scope>
</reference>
<evidence type="ECO:0000313" key="2">
    <source>
        <dbReference type="EMBL" id="CAI0428138.1"/>
    </source>
</evidence>
<dbReference type="AlphaFoldDB" id="A0AAV0L0Z4"/>
<protein>
    <submittedName>
        <fullName evidence="2">Uncharacterized protein</fullName>
    </submittedName>
</protein>
<dbReference type="Proteomes" id="UP001154282">
    <property type="component" value="Unassembled WGS sequence"/>
</dbReference>
<feature type="non-terminal residue" evidence="2">
    <location>
        <position position="1"/>
    </location>
</feature>
<keyword evidence="3" id="KW-1185">Reference proteome</keyword>
<gene>
    <name evidence="2" type="ORF">LITE_LOCUS21519</name>
    <name evidence="1" type="ORF">LITE_LOCUS6564</name>
</gene>
<evidence type="ECO:0000313" key="1">
    <source>
        <dbReference type="EMBL" id="CAI0390033.1"/>
    </source>
</evidence>
<name>A0AAV0L0Z4_9ROSI</name>
<sequence length="46" mass="5247">VTTDLQLSLNFRAWDKGRNDLSIYLLQPRNKNVRLGLPSCSDPPYA</sequence>
<evidence type="ECO:0000313" key="3">
    <source>
        <dbReference type="Proteomes" id="UP001154282"/>
    </source>
</evidence>